<evidence type="ECO:0000313" key="2">
    <source>
        <dbReference type="EMBL" id="KAH7369146.1"/>
    </source>
</evidence>
<feature type="compositionally biased region" description="Low complexity" evidence="1">
    <location>
        <begin position="63"/>
        <end position="74"/>
    </location>
</feature>
<proteinExistence type="predicted"/>
<protein>
    <submittedName>
        <fullName evidence="2">Uncharacterized protein</fullName>
    </submittedName>
</protein>
<sequence length="787" mass="83898">MENPWASPWATAESDSVAKLEAAAVTSPEPPPAAFFSSTPNNNINLPSGHSAWTEDESFGDWAAPEPTPSAAPSGWGIWGSGDTAPADGHLTPRLDRRRQGSNPQWPNSRSTSPGLRPPPLSKRSSSDHLALDPWASELSYNRRDDSELHIQHLPSLPTTTQEDFEPPPLRSRASNISIVIEPQSPAPIAQQNGTDNHPPTHPDSEPPSAQQDSTASPASSVSEGGGGPGNVCSDSPITPAEEAASAQDDEKTSSKVQKLVTMFDGIARKSSFTPELVPGPKRAVSQESTSRESMGTPAPRSVTSTPAPPANDDQLQIRKTRKDDKVVEEAALAGGEEGKELSSLAVESIEAPEPVAEPPSESLPEPSPEPASVPISEQDQAGEVLDDETTGDAPQSIHHEPFKVDLEKMDELFTGPKSHVTGDDVTVPDRIITDSFETISERKAWYRISRYGPMRQHNAGDDENYVRISWASSSIRPEIITTVRRWMEEDSMGGRTYRGAAGKGAGGPAFGWNQPSTPVSLEEFFRRGKSGRGTPEANPRQSLSSLPPPNPVAMEQRPLSMPPSQAPGANAWSGLASFGWASEASTRPASPGNPAPVSGGNAALPSETKSFKLQAPPKKSQSPTPPPIQSVEKDESDDEWGEMVTPSAPEFPSKPVGFGREKPAEIQRPQPPAPVTNGSGATASTSQSKPPPFSGWNDTPLAPILVQTKESPIGNNTRSSSQDNARLRSSEESAPSVEVIPKSKPRKKVAFGLEESPPVADPDTATDAAFAREFIAKLPDLSYMLR</sequence>
<gene>
    <name evidence="2" type="ORF">B0T11DRAFT_278304</name>
</gene>
<reference evidence="2" key="1">
    <citation type="journal article" date="2021" name="Nat. Commun.">
        <title>Genetic determinants of endophytism in the Arabidopsis root mycobiome.</title>
        <authorList>
            <person name="Mesny F."/>
            <person name="Miyauchi S."/>
            <person name="Thiergart T."/>
            <person name="Pickel B."/>
            <person name="Atanasova L."/>
            <person name="Karlsson M."/>
            <person name="Huettel B."/>
            <person name="Barry K.W."/>
            <person name="Haridas S."/>
            <person name="Chen C."/>
            <person name="Bauer D."/>
            <person name="Andreopoulos W."/>
            <person name="Pangilinan J."/>
            <person name="LaButti K."/>
            <person name="Riley R."/>
            <person name="Lipzen A."/>
            <person name="Clum A."/>
            <person name="Drula E."/>
            <person name="Henrissat B."/>
            <person name="Kohler A."/>
            <person name="Grigoriev I.V."/>
            <person name="Martin F.M."/>
            <person name="Hacquard S."/>
        </authorList>
    </citation>
    <scope>NUCLEOTIDE SEQUENCE</scope>
    <source>
        <strain evidence="2">MPI-CAGE-AT-0016</strain>
    </source>
</reference>
<feature type="compositionally biased region" description="Polar residues" evidence="1">
    <location>
        <begin position="677"/>
        <end position="689"/>
    </location>
</feature>
<feature type="region of interest" description="Disordered" evidence="1">
    <location>
        <begin position="1"/>
        <end position="132"/>
    </location>
</feature>
<feature type="region of interest" description="Disordered" evidence="1">
    <location>
        <begin position="146"/>
        <end position="402"/>
    </location>
</feature>
<dbReference type="EMBL" id="JAGPXD010000002">
    <property type="protein sequence ID" value="KAH7369146.1"/>
    <property type="molecule type" value="Genomic_DNA"/>
</dbReference>
<feature type="compositionally biased region" description="Low complexity" evidence="1">
    <location>
        <begin position="342"/>
        <end position="365"/>
    </location>
</feature>
<feature type="compositionally biased region" description="Polar residues" evidence="1">
    <location>
        <begin position="101"/>
        <end position="112"/>
    </location>
</feature>
<feature type="region of interest" description="Disordered" evidence="1">
    <location>
        <begin position="498"/>
        <end position="743"/>
    </location>
</feature>
<accession>A0A8K0TP39</accession>
<keyword evidence="3" id="KW-1185">Reference proteome</keyword>
<organism evidence="2 3">
    <name type="scientific">Plectosphaerella cucumerina</name>
    <dbReference type="NCBI Taxonomy" id="40658"/>
    <lineage>
        <taxon>Eukaryota</taxon>
        <taxon>Fungi</taxon>
        <taxon>Dikarya</taxon>
        <taxon>Ascomycota</taxon>
        <taxon>Pezizomycotina</taxon>
        <taxon>Sordariomycetes</taxon>
        <taxon>Hypocreomycetidae</taxon>
        <taxon>Glomerellales</taxon>
        <taxon>Plectosphaerellaceae</taxon>
        <taxon>Plectosphaerella</taxon>
    </lineage>
</organism>
<feature type="compositionally biased region" description="Polar residues" evidence="1">
    <location>
        <begin position="709"/>
        <end position="725"/>
    </location>
</feature>
<evidence type="ECO:0000256" key="1">
    <source>
        <dbReference type="SAM" id="MobiDB-lite"/>
    </source>
</evidence>
<comment type="caution">
    <text evidence="2">The sequence shown here is derived from an EMBL/GenBank/DDBJ whole genome shotgun (WGS) entry which is preliminary data.</text>
</comment>
<dbReference type="OrthoDB" id="3941134at2759"/>
<dbReference type="AlphaFoldDB" id="A0A8K0TP39"/>
<evidence type="ECO:0000313" key="3">
    <source>
        <dbReference type="Proteomes" id="UP000813385"/>
    </source>
</evidence>
<name>A0A8K0TP39_9PEZI</name>
<dbReference type="Proteomes" id="UP000813385">
    <property type="component" value="Unassembled WGS sequence"/>
</dbReference>
<feature type="compositionally biased region" description="Polar residues" evidence="1">
    <location>
        <begin position="208"/>
        <end position="223"/>
    </location>
</feature>